<proteinExistence type="predicted"/>
<reference evidence="2" key="1">
    <citation type="submission" date="2018-02" db="EMBL/GenBank/DDBJ databases">
        <title>Rhizophora mucronata_Transcriptome.</title>
        <authorList>
            <person name="Meera S.P."/>
            <person name="Sreeshan A."/>
            <person name="Augustine A."/>
        </authorList>
    </citation>
    <scope>NUCLEOTIDE SEQUENCE</scope>
    <source>
        <tissue evidence="2">Leaf</tissue>
    </source>
</reference>
<organism evidence="2">
    <name type="scientific">Rhizophora mucronata</name>
    <name type="common">Asiatic mangrove</name>
    <dbReference type="NCBI Taxonomy" id="61149"/>
    <lineage>
        <taxon>Eukaryota</taxon>
        <taxon>Viridiplantae</taxon>
        <taxon>Streptophyta</taxon>
        <taxon>Embryophyta</taxon>
        <taxon>Tracheophyta</taxon>
        <taxon>Spermatophyta</taxon>
        <taxon>Magnoliopsida</taxon>
        <taxon>eudicotyledons</taxon>
        <taxon>Gunneridae</taxon>
        <taxon>Pentapetalae</taxon>
        <taxon>rosids</taxon>
        <taxon>fabids</taxon>
        <taxon>Malpighiales</taxon>
        <taxon>Rhizophoraceae</taxon>
        <taxon>Rhizophora</taxon>
    </lineage>
</organism>
<accession>A0A2P2NGU5</accession>
<evidence type="ECO:0000313" key="2">
    <source>
        <dbReference type="EMBL" id="MBX41706.1"/>
    </source>
</evidence>
<name>A0A2P2NGU5_RHIMU</name>
<sequence>MGICLLLFLVETIPAYLLHGASAKIQSNRYSNMEKKKLF</sequence>
<keyword evidence="1" id="KW-0732">Signal</keyword>
<feature type="chain" id="PRO_5015109584" evidence="1">
    <location>
        <begin position="24"/>
        <end position="39"/>
    </location>
</feature>
<evidence type="ECO:0000256" key="1">
    <source>
        <dbReference type="SAM" id="SignalP"/>
    </source>
</evidence>
<dbReference type="AlphaFoldDB" id="A0A2P2NGU5"/>
<dbReference type="EMBL" id="GGEC01061222">
    <property type="protein sequence ID" value="MBX41706.1"/>
    <property type="molecule type" value="Transcribed_RNA"/>
</dbReference>
<feature type="signal peptide" evidence="1">
    <location>
        <begin position="1"/>
        <end position="23"/>
    </location>
</feature>
<protein>
    <submittedName>
        <fullName evidence="2">Uncharacterized protein</fullName>
    </submittedName>
</protein>